<dbReference type="InterPro" id="IPR039190">
    <property type="entry name" value="TTC14"/>
</dbReference>
<feature type="compositionally biased region" description="Polar residues" evidence="1">
    <location>
        <begin position="232"/>
        <end position="243"/>
    </location>
</feature>
<organism evidence="3 4">
    <name type="scientific">Mytilus edulis</name>
    <name type="common">Blue mussel</name>
    <dbReference type="NCBI Taxonomy" id="6550"/>
    <lineage>
        <taxon>Eukaryota</taxon>
        <taxon>Metazoa</taxon>
        <taxon>Spiralia</taxon>
        <taxon>Lophotrochozoa</taxon>
        <taxon>Mollusca</taxon>
        <taxon>Bivalvia</taxon>
        <taxon>Autobranchia</taxon>
        <taxon>Pteriomorphia</taxon>
        <taxon>Mytilida</taxon>
        <taxon>Mytiloidea</taxon>
        <taxon>Mytilidae</taxon>
        <taxon>Mytilinae</taxon>
        <taxon>Mytilus</taxon>
    </lineage>
</organism>
<feature type="region of interest" description="Disordered" evidence="1">
    <location>
        <begin position="188"/>
        <end position="219"/>
    </location>
</feature>
<feature type="compositionally biased region" description="Polar residues" evidence="1">
    <location>
        <begin position="188"/>
        <end position="203"/>
    </location>
</feature>
<sequence>MSFQSVEKHDIVIGVVSSVMDSGLVITLLCLDNGKSRDIDQLRISAFCPVKELPKLFPNQDAIEGFQVRDKVRAVVLSVNPETEKLIVSMVERSLPEHHSDVKLALINEDEFPVQYRRKLHIRGLTFDELLHSILGFNNSGNIGIMLETLDQEETLSGGNNYMDLSDMPLDKNQQTMMWQQNQYMDSGIQSGATTNAPSISSKGNHHEPEDKKRIRGDNMDTTRMMLDWAEQNYSNPQYTQDQVDGRFGRVET</sequence>
<proteinExistence type="predicted"/>
<dbReference type="GO" id="GO:0003676">
    <property type="term" value="F:nucleic acid binding"/>
    <property type="evidence" value="ECO:0007669"/>
    <property type="project" value="InterPro"/>
</dbReference>
<dbReference type="Gene3D" id="2.40.50.140">
    <property type="entry name" value="Nucleic acid-binding proteins"/>
    <property type="match status" value="1"/>
</dbReference>
<accession>A0A8S3SFJ6</accession>
<dbReference type="InterPro" id="IPR012340">
    <property type="entry name" value="NA-bd_OB-fold"/>
</dbReference>
<reference evidence="3" key="1">
    <citation type="submission" date="2021-03" db="EMBL/GenBank/DDBJ databases">
        <authorList>
            <person name="Bekaert M."/>
        </authorList>
    </citation>
    <scope>NUCLEOTIDE SEQUENCE</scope>
</reference>
<evidence type="ECO:0000259" key="2">
    <source>
        <dbReference type="PROSITE" id="PS50126"/>
    </source>
</evidence>
<keyword evidence="4" id="KW-1185">Reference proteome</keyword>
<feature type="compositionally biased region" description="Basic and acidic residues" evidence="1">
    <location>
        <begin position="244"/>
        <end position="253"/>
    </location>
</feature>
<dbReference type="OrthoDB" id="1914839at2759"/>
<dbReference type="Proteomes" id="UP000683360">
    <property type="component" value="Unassembled WGS sequence"/>
</dbReference>
<feature type="domain" description="S1 motif" evidence="2">
    <location>
        <begin position="9"/>
        <end position="91"/>
    </location>
</feature>
<comment type="caution">
    <text evidence="3">The sequence shown here is derived from an EMBL/GenBank/DDBJ whole genome shotgun (WGS) entry which is preliminary data.</text>
</comment>
<dbReference type="PROSITE" id="PS50126">
    <property type="entry name" value="S1"/>
    <property type="match status" value="1"/>
</dbReference>
<evidence type="ECO:0000313" key="3">
    <source>
        <dbReference type="EMBL" id="CAG2217107.1"/>
    </source>
</evidence>
<dbReference type="SUPFAM" id="SSF50249">
    <property type="entry name" value="Nucleic acid-binding proteins"/>
    <property type="match status" value="1"/>
</dbReference>
<feature type="region of interest" description="Disordered" evidence="1">
    <location>
        <begin position="232"/>
        <end position="253"/>
    </location>
</feature>
<dbReference type="PANTHER" id="PTHR23184">
    <property type="entry name" value="TETRATRICOPEPTIDE REPEAT PROTEIN 14"/>
    <property type="match status" value="1"/>
</dbReference>
<dbReference type="InterPro" id="IPR003029">
    <property type="entry name" value="S1_domain"/>
</dbReference>
<dbReference type="SMART" id="SM00316">
    <property type="entry name" value="S1"/>
    <property type="match status" value="1"/>
</dbReference>
<evidence type="ECO:0000256" key="1">
    <source>
        <dbReference type="SAM" id="MobiDB-lite"/>
    </source>
</evidence>
<protein>
    <recommendedName>
        <fullName evidence="2">S1 motif domain-containing protein</fullName>
    </recommendedName>
</protein>
<feature type="compositionally biased region" description="Basic and acidic residues" evidence="1">
    <location>
        <begin position="205"/>
        <end position="219"/>
    </location>
</feature>
<name>A0A8S3SFJ6_MYTED</name>
<gene>
    <name evidence="3" type="ORF">MEDL_30820</name>
</gene>
<dbReference type="PANTHER" id="PTHR23184:SF9">
    <property type="entry name" value="TETRATRICOPEPTIDE REPEAT PROTEIN 14"/>
    <property type="match status" value="1"/>
</dbReference>
<dbReference type="EMBL" id="CAJPWZ010001503">
    <property type="protein sequence ID" value="CAG2217107.1"/>
    <property type="molecule type" value="Genomic_DNA"/>
</dbReference>
<evidence type="ECO:0000313" key="4">
    <source>
        <dbReference type="Proteomes" id="UP000683360"/>
    </source>
</evidence>
<dbReference type="AlphaFoldDB" id="A0A8S3SFJ6"/>